<protein>
    <submittedName>
        <fullName evidence="7">Sigma-70 family RNA polymerase sigma factor</fullName>
    </submittedName>
</protein>
<dbReference type="InterPro" id="IPR036388">
    <property type="entry name" value="WH-like_DNA-bd_sf"/>
</dbReference>
<keyword evidence="4" id="KW-0804">Transcription</keyword>
<reference evidence="7 8" key="1">
    <citation type="submission" date="2018-10" db="EMBL/GenBank/DDBJ databases">
        <title>Sinomicrobium pectinilyticum sp. nov., a pectinase-producing bacterium isolated from alkaline and saline soil, and emended description of the genus Sinomicrobium.</title>
        <authorList>
            <person name="Cheng B."/>
            <person name="Li C."/>
            <person name="Lai Q."/>
            <person name="Du M."/>
            <person name="Shao Z."/>
            <person name="Xu P."/>
            <person name="Yang C."/>
        </authorList>
    </citation>
    <scope>NUCLEOTIDE SEQUENCE [LARGE SCALE GENOMIC DNA]</scope>
    <source>
        <strain evidence="7 8">5DNS001</strain>
    </source>
</reference>
<evidence type="ECO:0000313" key="7">
    <source>
        <dbReference type="EMBL" id="RNL91732.1"/>
    </source>
</evidence>
<proteinExistence type="inferred from homology"/>
<gene>
    <name evidence="7" type="ORF">ED312_04225</name>
</gene>
<dbReference type="Gene3D" id="1.10.1740.10">
    <property type="match status" value="1"/>
</dbReference>
<accession>A0A3N0EVE7</accession>
<dbReference type="InterPro" id="IPR039425">
    <property type="entry name" value="RNA_pol_sigma-70-like"/>
</dbReference>
<dbReference type="InterPro" id="IPR007627">
    <property type="entry name" value="RNA_pol_sigma70_r2"/>
</dbReference>
<sequence length="191" mass="21896">MDNTPDSVLIELLSHDNEKAFTALYYRYAGKIRGFLCRLRLNTHTEDIIQETFITVWRKRHTLNASGNLESYMFTIARNLALKSLKNELQLAISDLSAPDIPDLTDTDSTMNKEAFHRALEASIEKLPDRPREILILKRIKGLSTEEIARELGISRSTVENHMNRALTTLKEELSGFSTVSLLLLEIYFLR</sequence>
<keyword evidence="3" id="KW-0731">Sigma factor</keyword>
<organism evidence="7 8">
    <name type="scientific">Sinomicrobium pectinilyticum</name>
    <dbReference type="NCBI Taxonomy" id="1084421"/>
    <lineage>
        <taxon>Bacteria</taxon>
        <taxon>Pseudomonadati</taxon>
        <taxon>Bacteroidota</taxon>
        <taxon>Flavobacteriia</taxon>
        <taxon>Flavobacteriales</taxon>
        <taxon>Flavobacteriaceae</taxon>
        <taxon>Sinomicrobium</taxon>
    </lineage>
</organism>
<dbReference type="GO" id="GO:0006352">
    <property type="term" value="P:DNA-templated transcription initiation"/>
    <property type="evidence" value="ECO:0007669"/>
    <property type="project" value="InterPro"/>
</dbReference>
<dbReference type="InterPro" id="IPR000792">
    <property type="entry name" value="Tscrpt_reg_LuxR_C"/>
</dbReference>
<evidence type="ECO:0000259" key="5">
    <source>
        <dbReference type="Pfam" id="PF04542"/>
    </source>
</evidence>
<dbReference type="GO" id="GO:0003677">
    <property type="term" value="F:DNA binding"/>
    <property type="evidence" value="ECO:0007669"/>
    <property type="project" value="InterPro"/>
</dbReference>
<dbReference type="Pfam" id="PF08281">
    <property type="entry name" value="Sigma70_r4_2"/>
    <property type="match status" value="1"/>
</dbReference>
<keyword evidence="2" id="KW-0805">Transcription regulation</keyword>
<dbReference type="Gene3D" id="1.10.10.10">
    <property type="entry name" value="Winged helix-like DNA-binding domain superfamily/Winged helix DNA-binding domain"/>
    <property type="match status" value="1"/>
</dbReference>
<dbReference type="OrthoDB" id="1163416at2"/>
<keyword evidence="8" id="KW-1185">Reference proteome</keyword>
<dbReference type="Proteomes" id="UP000267469">
    <property type="component" value="Unassembled WGS sequence"/>
</dbReference>
<dbReference type="NCBIfam" id="TIGR02937">
    <property type="entry name" value="sigma70-ECF"/>
    <property type="match status" value="1"/>
</dbReference>
<evidence type="ECO:0000259" key="6">
    <source>
        <dbReference type="Pfam" id="PF08281"/>
    </source>
</evidence>
<evidence type="ECO:0000256" key="2">
    <source>
        <dbReference type="ARBA" id="ARBA00023015"/>
    </source>
</evidence>
<evidence type="ECO:0000256" key="1">
    <source>
        <dbReference type="ARBA" id="ARBA00010641"/>
    </source>
</evidence>
<dbReference type="InterPro" id="IPR014284">
    <property type="entry name" value="RNA_pol_sigma-70_dom"/>
</dbReference>
<evidence type="ECO:0000313" key="8">
    <source>
        <dbReference type="Proteomes" id="UP000267469"/>
    </source>
</evidence>
<dbReference type="InterPro" id="IPR013325">
    <property type="entry name" value="RNA_pol_sigma_r2"/>
</dbReference>
<dbReference type="SUPFAM" id="SSF88659">
    <property type="entry name" value="Sigma3 and sigma4 domains of RNA polymerase sigma factors"/>
    <property type="match status" value="1"/>
</dbReference>
<name>A0A3N0EVE7_SINP1</name>
<dbReference type="EMBL" id="RJTM01000025">
    <property type="protein sequence ID" value="RNL91732.1"/>
    <property type="molecule type" value="Genomic_DNA"/>
</dbReference>
<dbReference type="InterPro" id="IPR013324">
    <property type="entry name" value="RNA_pol_sigma_r3/r4-like"/>
</dbReference>
<dbReference type="RefSeq" id="WP_123214762.1">
    <property type="nucleotide sequence ID" value="NZ_RJTM01000025.1"/>
</dbReference>
<dbReference type="PRINTS" id="PR00038">
    <property type="entry name" value="HTHLUXR"/>
</dbReference>
<dbReference type="GO" id="GO:0016987">
    <property type="term" value="F:sigma factor activity"/>
    <property type="evidence" value="ECO:0007669"/>
    <property type="project" value="UniProtKB-KW"/>
</dbReference>
<comment type="similarity">
    <text evidence="1">Belongs to the sigma-70 factor family. ECF subfamily.</text>
</comment>
<dbReference type="Pfam" id="PF04542">
    <property type="entry name" value="Sigma70_r2"/>
    <property type="match status" value="1"/>
</dbReference>
<dbReference type="SUPFAM" id="SSF88946">
    <property type="entry name" value="Sigma2 domain of RNA polymerase sigma factors"/>
    <property type="match status" value="1"/>
</dbReference>
<feature type="domain" description="RNA polymerase sigma factor 70 region 4 type 2" evidence="6">
    <location>
        <begin position="118"/>
        <end position="170"/>
    </location>
</feature>
<dbReference type="PANTHER" id="PTHR43133:SF46">
    <property type="entry name" value="RNA POLYMERASE SIGMA-70 FACTOR ECF SUBFAMILY"/>
    <property type="match status" value="1"/>
</dbReference>
<dbReference type="AlphaFoldDB" id="A0A3N0EVE7"/>
<comment type="caution">
    <text evidence="7">The sequence shown here is derived from an EMBL/GenBank/DDBJ whole genome shotgun (WGS) entry which is preliminary data.</text>
</comment>
<dbReference type="InterPro" id="IPR013249">
    <property type="entry name" value="RNA_pol_sigma70_r4_t2"/>
</dbReference>
<evidence type="ECO:0000256" key="3">
    <source>
        <dbReference type="ARBA" id="ARBA00023082"/>
    </source>
</evidence>
<dbReference type="CDD" id="cd06171">
    <property type="entry name" value="Sigma70_r4"/>
    <property type="match status" value="1"/>
</dbReference>
<feature type="domain" description="RNA polymerase sigma-70 region 2" evidence="5">
    <location>
        <begin position="24"/>
        <end position="87"/>
    </location>
</feature>
<dbReference type="PANTHER" id="PTHR43133">
    <property type="entry name" value="RNA POLYMERASE ECF-TYPE SIGMA FACTO"/>
    <property type="match status" value="1"/>
</dbReference>
<evidence type="ECO:0000256" key="4">
    <source>
        <dbReference type="ARBA" id="ARBA00023163"/>
    </source>
</evidence>